<name>J9ZBJ9_LEPFM</name>
<evidence type="ECO:0000313" key="2">
    <source>
        <dbReference type="Proteomes" id="UP000006177"/>
    </source>
</evidence>
<reference evidence="1 2" key="1">
    <citation type="journal article" date="2011" name="J. Microbiol.">
        <title>Complete genome of Leptospirillum ferriphilum ML-04 provides insight into its physiology and environmental adaptation.</title>
        <authorList>
            <person name="Mi S."/>
            <person name="Song J."/>
            <person name="Lin J."/>
            <person name="Che Y."/>
            <person name="Zheng H."/>
            <person name="Lin J."/>
        </authorList>
    </citation>
    <scope>NUCLEOTIDE SEQUENCE [LARGE SCALE GENOMIC DNA]</scope>
    <source>
        <strain evidence="1 2">ML-04</strain>
    </source>
</reference>
<evidence type="ECO:0000313" key="1">
    <source>
        <dbReference type="EMBL" id="AFS53890.1"/>
    </source>
</evidence>
<dbReference type="Proteomes" id="UP000006177">
    <property type="component" value="Chromosome"/>
</dbReference>
<protein>
    <submittedName>
        <fullName evidence="1">Uncharacterized protein</fullName>
    </submittedName>
</protein>
<dbReference type="PATRIC" id="fig|1048260.3.peg.1809"/>
<dbReference type="GO" id="GO:0006355">
    <property type="term" value="P:regulation of DNA-templated transcription"/>
    <property type="evidence" value="ECO:0007669"/>
    <property type="project" value="InterPro"/>
</dbReference>
<sequence length="70" mass="8197">MADKRTMTLNLTDDEMNTLDALASRYDMSKTAIIRKALRMYQVIDARLQRGEKLFMEDEIEKKKSELVVL</sequence>
<dbReference type="HOGENOM" id="CLU_2750384_0_0_0"/>
<dbReference type="Gene3D" id="1.10.1220.10">
    <property type="entry name" value="Met repressor-like"/>
    <property type="match status" value="1"/>
</dbReference>
<accession>J9ZBJ9</accession>
<dbReference type="InterPro" id="IPR010985">
    <property type="entry name" value="Ribbon_hlx_hlx"/>
</dbReference>
<dbReference type="KEGG" id="lfi:LFML04_1688"/>
<dbReference type="RefSeq" id="WP_014961395.1">
    <property type="nucleotide sequence ID" value="NC_018649.1"/>
</dbReference>
<dbReference type="EMBL" id="CP002919">
    <property type="protein sequence ID" value="AFS53890.1"/>
    <property type="molecule type" value="Genomic_DNA"/>
</dbReference>
<dbReference type="AlphaFoldDB" id="J9ZBJ9"/>
<proteinExistence type="predicted"/>
<organism evidence="1 2">
    <name type="scientific">Leptospirillum ferriphilum (strain ML-04)</name>
    <dbReference type="NCBI Taxonomy" id="1048260"/>
    <lineage>
        <taxon>Bacteria</taxon>
        <taxon>Pseudomonadati</taxon>
        <taxon>Nitrospirota</taxon>
        <taxon>Nitrospiria</taxon>
        <taxon>Nitrospirales</taxon>
        <taxon>Nitrospiraceae</taxon>
        <taxon>Leptospirillum</taxon>
    </lineage>
</organism>
<dbReference type="SUPFAM" id="SSF47598">
    <property type="entry name" value="Ribbon-helix-helix"/>
    <property type="match status" value="1"/>
</dbReference>
<dbReference type="InterPro" id="IPR013321">
    <property type="entry name" value="Arc_rbn_hlx_hlx"/>
</dbReference>
<gene>
    <name evidence="1" type="ordered locus">LFML04_1688</name>
</gene>